<name>A0ABU1D9W0_9BURK</name>
<proteinExistence type="predicted"/>
<comment type="caution">
    <text evidence="1">The sequence shown here is derived from an EMBL/GenBank/DDBJ whole genome shotgun (WGS) entry which is preliminary data.</text>
</comment>
<evidence type="ECO:0000313" key="1">
    <source>
        <dbReference type="EMBL" id="MDR4127220.1"/>
    </source>
</evidence>
<organism evidence="1 2">
    <name type="scientific">Yanghanlia caeni</name>
    <dbReference type="NCBI Taxonomy" id="3064283"/>
    <lineage>
        <taxon>Bacteria</taxon>
        <taxon>Pseudomonadati</taxon>
        <taxon>Pseudomonadota</taxon>
        <taxon>Betaproteobacteria</taxon>
        <taxon>Burkholderiales</taxon>
        <taxon>Alcaligenaceae</taxon>
        <taxon>Yanghanlia</taxon>
    </lineage>
</organism>
<evidence type="ECO:0000313" key="2">
    <source>
        <dbReference type="Proteomes" id="UP001232156"/>
    </source>
</evidence>
<reference evidence="1 2" key="1">
    <citation type="submission" date="2023-08" db="EMBL/GenBank/DDBJ databases">
        <title>Alcaligenaceae gen. nov., a novel taxon isolated from the sludge of Yixing Pesticide Factory.</title>
        <authorList>
            <person name="Ruan L."/>
        </authorList>
    </citation>
    <scope>NUCLEOTIDE SEQUENCE [LARGE SCALE GENOMIC DNA]</scope>
    <source>
        <strain evidence="1 2">LG-2</strain>
    </source>
</reference>
<gene>
    <name evidence="1" type="ORF">Q8947_14700</name>
</gene>
<dbReference type="Proteomes" id="UP001232156">
    <property type="component" value="Unassembled WGS sequence"/>
</dbReference>
<dbReference type="EMBL" id="JAUZQE010000068">
    <property type="protein sequence ID" value="MDR4127220.1"/>
    <property type="molecule type" value="Genomic_DNA"/>
</dbReference>
<keyword evidence="2" id="KW-1185">Reference proteome</keyword>
<evidence type="ECO:0008006" key="3">
    <source>
        <dbReference type="Google" id="ProtNLM"/>
    </source>
</evidence>
<sequence>MQALHPGRRAIRCGLAVAGMILLAGCAGTRTVDDKTAALHLAASDYKAYAIRFVDDKGQPKYDPQSLLDTLEAGKAFNDAGMWQFSRDAFDAASKLLHWKEDTIDTPPEVANLIGTTLTSDAFGAYQGKIHQGVLIDYYQAINSLMLGSEADARVDFNRLQVRQENAVTQLNAFARTINKSVGESLRNEEHAPARQSLNEVGPKVADGIKDLPSGLTKAKIRLAAGDVLGAVFRATSSAKADKRSSMARDMLRSAGEASATRGGNAMIAYLQKEIRANKGELRNKVIVVYEDGTAPTLKEFRIDLPLFLIGTNVTYTGIALPQFQLGQPAFGGLSIGTGKTKTDTATLTNINELAALEFDAAYKGIVAKAVISTVIKTAAQAAINNQIDKDGGGGLLGSLLKIGVGAAQYALTKADTRTWVNLPNTIQMAVVDRPRNGRVPLSTATGEPLAEIEVAEGVNTLVLVKASGVAGRPAIFKQELPAATLVAGL</sequence>
<dbReference type="RefSeq" id="WP_347287752.1">
    <property type="nucleotide sequence ID" value="NZ_JAUZQE010000068.1"/>
</dbReference>
<protein>
    <recommendedName>
        <fullName evidence="3">Lipoprotein</fullName>
    </recommendedName>
</protein>
<accession>A0ABU1D9W0</accession>